<organism evidence="2 3">
    <name type="scientific">Thermoflavimicrobium daqui</name>
    <dbReference type="NCBI Taxonomy" id="2137476"/>
    <lineage>
        <taxon>Bacteria</taxon>
        <taxon>Bacillati</taxon>
        <taxon>Bacillota</taxon>
        <taxon>Bacilli</taxon>
        <taxon>Bacillales</taxon>
        <taxon>Thermoactinomycetaceae</taxon>
        <taxon>Thermoflavimicrobium</taxon>
    </lineage>
</organism>
<keyword evidence="3" id="KW-1185">Reference proteome</keyword>
<gene>
    <name evidence="2" type="ORF">DL897_11410</name>
</gene>
<protein>
    <recommendedName>
        <fullName evidence="1">VOC domain-containing protein</fullName>
    </recommendedName>
</protein>
<evidence type="ECO:0000259" key="1">
    <source>
        <dbReference type="PROSITE" id="PS51819"/>
    </source>
</evidence>
<proteinExistence type="predicted"/>
<evidence type="ECO:0000313" key="2">
    <source>
        <dbReference type="EMBL" id="RAL24304.1"/>
    </source>
</evidence>
<dbReference type="InterPro" id="IPR004360">
    <property type="entry name" value="Glyas_Fos-R_dOase_dom"/>
</dbReference>
<feature type="domain" description="VOC" evidence="1">
    <location>
        <begin position="4"/>
        <end position="120"/>
    </location>
</feature>
<dbReference type="PROSITE" id="PS51819">
    <property type="entry name" value="VOC"/>
    <property type="match status" value="1"/>
</dbReference>
<dbReference type="Pfam" id="PF00903">
    <property type="entry name" value="Glyoxalase"/>
    <property type="match status" value="1"/>
</dbReference>
<dbReference type="EMBL" id="QJKK01000005">
    <property type="protein sequence ID" value="RAL24304.1"/>
    <property type="molecule type" value="Genomic_DNA"/>
</dbReference>
<sequence length="120" mass="14025">MITNIATVAIYTDNQEKALQFWTEKMGFEQRENKPMGPNGNWIEVAPKNAQTRIVIYPKSMMPKWAEMKASLVFECENIQQTYTELHNKGVEFVEEPKKMQWGTFAIFKDLDGNEYVLKQ</sequence>
<comment type="caution">
    <text evidence="2">The sequence shown here is derived from an EMBL/GenBank/DDBJ whole genome shotgun (WGS) entry which is preliminary data.</text>
</comment>
<dbReference type="OrthoDB" id="9803079at2"/>
<reference evidence="2 3" key="1">
    <citation type="submission" date="2018-06" db="EMBL/GenBank/DDBJ databases">
        <title>Thermoflavimicrobium daqus sp. nov., a thermophilic microbe isolated from Moutai-flavour Daqu.</title>
        <authorList>
            <person name="Wang X."/>
            <person name="Zhou H."/>
        </authorList>
    </citation>
    <scope>NUCLEOTIDE SEQUENCE [LARGE SCALE GENOMIC DNA]</scope>
    <source>
        <strain evidence="2 3">FBKL4.011</strain>
    </source>
</reference>
<dbReference type="PANTHER" id="PTHR36437">
    <property type="entry name" value="GLYOXALASE/BLEOMYCIN RESISTANCE PROTEIN/DIOXYGENASE"/>
    <property type="match status" value="1"/>
</dbReference>
<reference evidence="2 3" key="2">
    <citation type="submission" date="2018-06" db="EMBL/GenBank/DDBJ databases">
        <authorList>
            <person name="Zhirakovskaya E."/>
        </authorList>
    </citation>
    <scope>NUCLEOTIDE SEQUENCE [LARGE SCALE GENOMIC DNA]</scope>
    <source>
        <strain evidence="2 3">FBKL4.011</strain>
    </source>
</reference>
<dbReference type="RefSeq" id="WP_113659294.1">
    <property type="nucleotide sequence ID" value="NZ_KZ845667.1"/>
</dbReference>
<accession>A0A364K4K2</accession>
<dbReference type="Gene3D" id="3.10.180.10">
    <property type="entry name" value="2,3-Dihydroxybiphenyl 1,2-Dioxygenase, domain 1"/>
    <property type="match status" value="1"/>
</dbReference>
<evidence type="ECO:0000313" key="3">
    <source>
        <dbReference type="Proteomes" id="UP000251213"/>
    </source>
</evidence>
<dbReference type="AlphaFoldDB" id="A0A364K4K2"/>
<dbReference type="Proteomes" id="UP000251213">
    <property type="component" value="Unassembled WGS sequence"/>
</dbReference>
<dbReference type="CDD" id="cd07263">
    <property type="entry name" value="VOC_like"/>
    <property type="match status" value="1"/>
</dbReference>
<dbReference type="SUPFAM" id="SSF54593">
    <property type="entry name" value="Glyoxalase/Bleomycin resistance protein/Dihydroxybiphenyl dioxygenase"/>
    <property type="match status" value="1"/>
</dbReference>
<dbReference type="InterPro" id="IPR029068">
    <property type="entry name" value="Glyas_Bleomycin-R_OHBP_Dase"/>
</dbReference>
<dbReference type="InterPro" id="IPR037523">
    <property type="entry name" value="VOC_core"/>
</dbReference>
<dbReference type="PANTHER" id="PTHR36437:SF2">
    <property type="entry name" value="GLYOXALASE_BLEOMYCIN RESISTANCE PROTEIN_DIOXYGENASE"/>
    <property type="match status" value="1"/>
</dbReference>
<name>A0A364K4K2_9BACL</name>